<evidence type="ECO:0000256" key="3">
    <source>
        <dbReference type="ARBA" id="ARBA00022692"/>
    </source>
</evidence>
<dbReference type="GO" id="GO:0016020">
    <property type="term" value="C:membrane"/>
    <property type="evidence" value="ECO:0007669"/>
    <property type="project" value="UniProtKB-SubCell"/>
</dbReference>
<evidence type="ECO:0000256" key="7">
    <source>
        <dbReference type="ARBA" id="ARBA00041344"/>
    </source>
</evidence>
<proteinExistence type="inferred from homology"/>
<comment type="similarity">
    <text evidence="2">Belongs to the Tim17/Tim22/Tim23 family.</text>
</comment>
<dbReference type="GO" id="GO:0005739">
    <property type="term" value="C:mitochondrion"/>
    <property type="evidence" value="ECO:0007669"/>
    <property type="project" value="TreeGrafter"/>
</dbReference>
<feature type="transmembrane region" description="Helical" evidence="8">
    <location>
        <begin position="134"/>
        <end position="157"/>
    </location>
</feature>
<evidence type="ECO:0000313" key="9">
    <source>
        <dbReference type="Proteomes" id="UP000038045"/>
    </source>
</evidence>
<feature type="transmembrane region" description="Helical" evidence="8">
    <location>
        <begin position="109"/>
        <end position="128"/>
    </location>
</feature>
<evidence type="ECO:0000256" key="1">
    <source>
        <dbReference type="ARBA" id="ARBA00004141"/>
    </source>
</evidence>
<evidence type="ECO:0000256" key="5">
    <source>
        <dbReference type="ARBA" id="ARBA00023136"/>
    </source>
</evidence>
<dbReference type="AlphaFoldDB" id="A0A0N4Z0L1"/>
<dbReference type="STRING" id="131310.A0A0N4Z0L1"/>
<evidence type="ECO:0000256" key="8">
    <source>
        <dbReference type="SAM" id="Phobius"/>
    </source>
</evidence>
<keyword evidence="9" id="KW-1185">Reference proteome</keyword>
<dbReference type="GO" id="GO:0032981">
    <property type="term" value="P:mitochondrial respiratory chain complex I assembly"/>
    <property type="evidence" value="ECO:0007669"/>
    <property type="project" value="InterPro"/>
</dbReference>
<evidence type="ECO:0000256" key="2">
    <source>
        <dbReference type="ARBA" id="ARBA00008444"/>
    </source>
</evidence>
<evidence type="ECO:0000313" key="10">
    <source>
        <dbReference type="WBParaSite" id="PTRK_0000024100.2"/>
    </source>
</evidence>
<organism evidence="9 10">
    <name type="scientific">Parastrongyloides trichosuri</name>
    <name type="common">Possum-specific nematode worm</name>
    <dbReference type="NCBI Taxonomy" id="131310"/>
    <lineage>
        <taxon>Eukaryota</taxon>
        <taxon>Metazoa</taxon>
        <taxon>Ecdysozoa</taxon>
        <taxon>Nematoda</taxon>
        <taxon>Chromadorea</taxon>
        <taxon>Rhabditida</taxon>
        <taxon>Tylenchina</taxon>
        <taxon>Panagrolaimomorpha</taxon>
        <taxon>Strongyloidoidea</taxon>
        <taxon>Strongyloididae</taxon>
        <taxon>Parastrongyloides</taxon>
    </lineage>
</organism>
<reference evidence="10" key="1">
    <citation type="submission" date="2017-02" db="UniProtKB">
        <authorList>
            <consortium name="WormBaseParasite"/>
        </authorList>
    </citation>
    <scope>IDENTIFICATION</scope>
</reference>
<dbReference type="PANTHER" id="PTHR13002:SF1">
    <property type="entry name" value="COMPLEX I ASSEMBLY FACTOR TIMMDC1, MITOCHONDRIAL"/>
    <property type="match status" value="1"/>
</dbReference>
<dbReference type="WBParaSite" id="PTRK_0000024100.2">
    <property type="protein sequence ID" value="PTRK_0000024100.2"/>
    <property type="gene ID" value="PTRK_0000024100"/>
</dbReference>
<keyword evidence="5 8" id="KW-0472">Membrane</keyword>
<name>A0A0N4Z0L1_PARTI</name>
<sequence>MSDTPTVKILTDSERIQRIPSTGFERIKSIYDGFSDGKISFEIDLVGKVCKYSFLTAFLLGGLTGYQGAAERYNMHSTGKTFLSPRDAIKRKFDFSIAMFVKRGFIHGLRATALAGSVVYFTTHLAAYQNKYSYFYFPLVSGATTGVLHAGTVFGVLAFPLGVLGSFKAIGLGLITGGTLSAATAIYGLSVNKSASDVYKQFKMEYEEVLRLQNEEEIKIRKFMKDEGIYFKPMAIKKLREIENEKMFKEISSQDDS</sequence>
<dbReference type="Proteomes" id="UP000038045">
    <property type="component" value="Unplaced"/>
</dbReference>
<evidence type="ECO:0000256" key="4">
    <source>
        <dbReference type="ARBA" id="ARBA00022989"/>
    </source>
</evidence>
<evidence type="ECO:0000256" key="6">
    <source>
        <dbReference type="ARBA" id="ARBA00040778"/>
    </source>
</evidence>
<accession>A0A0N4Z0L1</accession>
<comment type="subcellular location">
    <subcellularLocation>
        <location evidence="1">Membrane</location>
        <topology evidence="1">Multi-pass membrane protein</topology>
    </subcellularLocation>
</comment>
<keyword evidence="3 8" id="KW-0812">Transmembrane</keyword>
<dbReference type="PANTHER" id="PTHR13002">
    <property type="entry name" value="C3ORF1 PROTEIN-RELATED"/>
    <property type="match status" value="1"/>
</dbReference>
<feature type="transmembrane region" description="Helical" evidence="8">
    <location>
        <begin position="169"/>
        <end position="189"/>
    </location>
</feature>
<dbReference type="InterPro" id="IPR055299">
    <property type="entry name" value="TIMMDC1"/>
</dbReference>
<keyword evidence="4 8" id="KW-1133">Transmembrane helix</keyword>
<protein>
    <recommendedName>
        <fullName evidence="6">Complex I assembly factor TIMMDC1, mitochondrial</fullName>
    </recommendedName>
    <alternativeName>
        <fullName evidence="7">Translocase of inner mitochondrial membrane domain-containing protein 1</fullName>
    </alternativeName>
</protein>